<protein>
    <submittedName>
        <fullName evidence="5">MmgE/PrpD family protein</fullName>
    </submittedName>
</protein>
<proteinExistence type="inferred from homology"/>
<dbReference type="Pfam" id="PF03972">
    <property type="entry name" value="MmgE_PrpD_N"/>
    <property type="match status" value="1"/>
</dbReference>
<dbReference type="InterPro" id="IPR042183">
    <property type="entry name" value="MmgE/PrpD_sf_1"/>
</dbReference>
<evidence type="ECO:0000313" key="5">
    <source>
        <dbReference type="EMBL" id="MBL0419307.1"/>
    </source>
</evidence>
<dbReference type="PANTHER" id="PTHR16943:SF8">
    <property type="entry name" value="2-METHYLCITRATE DEHYDRATASE"/>
    <property type="match status" value="1"/>
</dbReference>
<evidence type="ECO:0000313" key="6">
    <source>
        <dbReference type="Proteomes" id="UP000613011"/>
    </source>
</evidence>
<keyword evidence="6" id="KW-1185">Reference proteome</keyword>
<dbReference type="PANTHER" id="PTHR16943">
    <property type="entry name" value="2-METHYLCITRATE DEHYDRATASE-RELATED"/>
    <property type="match status" value="1"/>
</dbReference>
<evidence type="ECO:0000259" key="4">
    <source>
        <dbReference type="Pfam" id="PF19305"/>
    </source>
</evidence>
<dbReference type="EMBL" id="JAEQNA010000001">
    <property type="protein sequence ID" value="MBL0419307.1"/>
    <property type="molecule type" value="Genomic_DNA"/>
</dbReference>
<feature type="domain" description="MmgE/PrpD C-terminal" evidence="4">
    <location>
        <begin position="273"/>
        <end position="435"/>
    </location>
</feature>
<feature type="domain" description="MmgE/PrpD N-terminal" evidence="3">
    <location>
        <begin position="22"/>
        <end position="248"/>
    </location>
</feature>
<comment type="similarity">
    <text evidence="1">Belongs to the PrpD family.</text>
</comment>
<accession>A0A936ZE75</accession>
<organism evidence="5 6">
    <name type="scientific">Ramlibacter aurantiacus</name>
    <dbReference type="NCBI Taxonomy" id="2801330"/>
    <lineage>
        <taxon>Bacteria</taxon>
        <taxon>Pseudomonadati</taxon>
        <taxon>Pseudomonadota</taxon>
        <taxon>Betaproteobacteria</taxon>
        <taxon>Burkholderiales</taxon>
        <taxon>Comamonadaceae</taxon>
        <taxon>Ramlibacter</taxon>
    </lineage>
</organism>
<dbReference type="InterPro" id="IPR045337">
    <property type="entry name" value="MmgE_PrpD_C"/>
</dbReference>
<gene>
    <name evidence="5" type="ORF">JI739_03000</name>
</gene>
<sequence>MTHAAHLPVAAALVRELVAAESREPSASAYGKAAVCLLDFMSCAFAGRQLPYARQAMDAASPWTVPHGAPVIATTLRLAPAEAAFVNSVMAASASRTDMHPASTSHPAAVVFPVALACAAIAPTSGRDFLRAAIVGYEAMGRLGRIVVDERFKRTFRSTSVIGTIGGALTAARLLGLDEPQSVHALAIAANAAAGLQEWAVSGELDLFYQPANAARAVLGAALLARAGATASPTIIEGASGFLNAYGGLDRAAELLQRRDEWEIEQVEYKPVAACVFVQAAAAAAHRLVREQGAVGREVERVRLRTFAPALAYPGCDNPGPIDELQPARMSIQYTVASILARADLSDQNFVEIDDPLTRRLTPRIELAADPAFTSAFPARQGAEVEVELAEGRILRSRVDAVPPYTDDLVLTRFRRVAAALYPPERTAAIEQACLGCAQLADVEPLQCADPQPRAARAPDSRSTPPKEIER</sequence>
<comment type="caution">
    <text evidence="5">The sequence shown here is derived from an EMBL/GenBank/DDBJ whole genome shotgun (WGS) entry which is preliminary data.</text>
</comment>
<dbReference type="GO" id="GO:0016829">
    <property type="term" value="F:lyase activity"/>
    <property type="evidence" value="ECO:0007669"/>
    <property type="project" value="InterPro"/>
</dbReference>
<name>A0A936ZE75_9BURK</name>
<dbReference type="InterPro" id="IPR042188">
    <property type="entry name" value="MmgE/PrpD_sf_2"/>
</dbReference>
<dbReference type="InterPro" id="IPR036148">
    <property type="entry name" value="MmgE/PrpD_sf"/>
</dbReference>
<feature type="region of interest" description="Disordered" evidence="2">
    <location>
        <begin position="449"/>
        <end position="471"/>
    </location>
</feature>
<dbReference type="InterPro" id="IPR005656">
    <property type="entry name" value="MmgE_PrpD"/>
</dbReference>
<dbReference type="Proteomes" id="UP000613011">
    <property type="component" value="Unassembled WGS sequence"/>
</dbReference>
<dbReference type="Gene3D" id="1.10.4100.10">
    <property type="entry name" value="2-methylcitrate dehydratase PrpD"/>
    <property type="match status" value="1"/>
</dbReference>
<evidence type="ECO:0000256" key="2">
    <source>
        <dbReference type="SAM" id="MobiDB-lite"/>
    </source>
</evidence>
<dbReference type="InterPro" id="IPR045336">
    <property type="entry name" value="MmgE_PrpD_N"/>
</dbReference>
<evidence type="ECO:0000256" key="1">
    <source>
        <dbReference type="ARBA" id="ARBA00006174"/>
    </source>
</evidence>
<dbReference type="Gene3D" id="3.30.1330.120">
    <property type="entry name" value="2-methylcitrate dehydratase PrpD"/>
    <property type="match status" value="1"/>
</dbReference>
<evidence type="ECO:0000259" key="3">
    <source>
        <dbReference type="Pfam" id="PF03972"/>
    </source>
</evidence>
<dbReference type="Pfam" id="PF19305">
    <property type="entry name" value="MmgE_PrpD_C"/>
    <property type="match status" value="1"/>
</dbReference>
<dbReference type="AlphaFoldDB" id="A0A936ZE75"/>
<dbReference type="RefSeq" id="WP_201682348.1">
    <property type="nucleotide sequence ID" value="NZ_JAEQNA010000001.1"/>
</dbReference>
<feature type="compositionally biased region" description="Basic and acidic residues" evidence="2">
    <location>
        <begin position="457"/>
        <end position="471"/>
    </location>
</feature>
<dbReference type="SUPFAM" id="SSF103378">
    <property type="entry name" value="2-methylcitrate dehydratase PrpD"/>
    <property type="match status" value="1"/>
</dbReference>
<reference evidence="5" key="1">
    <citation type="submission" date="2021-01" db="EMBL/GenBank/DDBJ databases">
        <title>Ramlibacter sp. strain AW1 16S ribosomal RNA gene Genome sequencing and assembly.</title>
        <authorList>
            <person name="Kang M."/>
        </authorList>
    </citation>
    <scope>NUCLEOTIDE SEQUENCE</scope>
    <source>
        <strain evidence="5">AW1</strain>
    </source>
</reference>